<name>A0ABX4EGA2_SEGBR</name>
<evidence type="ECO:0000313" key="1">
    <source>
        <dbReference type="EMBL" id="OYP54610.1"/>
    </source>
</evidence>
<organism evidence="1 2">
    <name type="scientific">Segatella bryantii</name>
    <name type="common">Prevotella bryantii</name>
    <dbReference type="NCBI Taxonomy" id="77095"/>
    <lineage>
        <taxon>Bacteria</taxon>
        <taxon>Pseudomonadati</taxon>
        <taxon>Bacteroidota</taxon>
        <taxon>Bacteroidia</taxon>
        <taxon>Bacteroidales</taxon>
        <taxon>Prevotellaceae</taxon>
        <taxon>Segatella</taxon>
    </lineage>
</organism>
<dbReference type="Proteomes" id="UP000216189">
    <property type="component" value="Unassembled WGS sequence"/>
</dbReference>
<dbReference type="EMBL" id="NPJF01000041">
    <property type="protein sequence ID" value="OYP54610.1"/>
    <property type="molecule type" value="Genomic_DNA"/>
</dbReference>
<protein>
    <submittedName>
        <fullName evidence="1">Uncharacterized protein</fullName>
    </submittedName>
</protein>
<sequence>MLACVSIDDGAEPADTYMTTKNFMQNSRGPTHYTYNANGAVVTDANKCVVYTEYDSMSSLDMYDYGVRLYNGQSISKKYYDCLLTLFG</sequence>
<proteinExistence type="predicted"/>
<reference evidence="1 2" key="1">
    <citation type="submission" date="2017-08" db="EMBL/GenBank/DDBJ databases">
        <title>Comparative genomics of non-oral Prevotella species.</title>
        <authorList>
            <person name="Accetto T."/>
            <person name="Nograsek B."/>
            <person name="Avgustin G."/>
        </authorList>
    </citation>
    <scope>NUCLEOTIDE SEQUENCE [LARGE SCALE GENOMIC DNA]</scope>
    <source>
        <strain evidence="1 2">TC1-1</strain>
    </source>
</reference>
<accession>A0ABX4EGA2</accession>
<evidence type="ECO:0000313" key="2">
    <source>
        <dbReference type="Proteomes" id="UP000216189"/>
    </source>
</evidence>
<gene>
    <name evidence="1" type="ORF">CIK91_08845</name>
</gene>
<keyword evidence="2" id="KW-1185">Reference proteome</keyword>
<dbReference type="RefSeq" id="WP_094448647.1">
    <property type="nucleotide sequence ID" value="NZ_CP091802.1"/>
</dbReference>
<comment type="caution">
    <text evidence="1">The sequence shown here is derived from an EMBL/GenBank/DDBJ whole genome shotgun (WGS) entry which is preliminary data.</text>
</comment>